<sequence length="100" mass="10940">MPNSFLIVKSSKVDSSKLSLVYKVDDRLNSEGCSYSSLLVSITFGSSSSEVVSCDLRWSSLESSFVSILTSSSFIKFSSARSFSVLLTFLIPLRSFESEA</sequence>
<accession>A0A7S3IYV9</accession>
<proteinExistence type="predicted"/>
<name>A0A7S3IYV9_9SPIT</name>
<dbReference type="AlphaFoldDB" id="A0A7S3IYV9"/>
<dbReference type="EMBL" id="HBII01000623">
    <property type="protein sequence ID" value="CAE0341341.1"/>
    <property type="molecule type" value="Transcribed_RNA"/>
</dbReference>
<organism evidence="1">
    <name type="scientific">Euplotes harpa</name>
    <dbReference type="NCBI Taxonomy" id="151035"/>
    <lineage>
        <taxon>Eukaryota</taxon>
        <taxon>Sar</taxon>
        <taxon>Alveolata</taxon>
        <taxon>Ciliophora</taxon>
        <taxon>Intramacronucleata</taxon>
        <taxon>Spirotrichea</taxon>
        <taxon>Hypotrichia</taxon>
        <taxon>Euplotida</taxon>
        <taxon>Euplotidae</taxon>
        <taxon>Euplotes</taxon>
    </lineage>
</organism>
<protein>
    <submittedName>
        <fullName evidence="1">Uncharacterized protein</fullName>
    </submittedName>
</protein>
<gene>
    <name evidence="1" type="ORF">EHAR0213_LOCUS248</name>
</gene>
<evidence type="ECO:0000313" key="1">
    <source>
        <dbReference type="EMBL" id="CAE0341341.1"/>
    </source>
</evidence>
<reference evidence="1" key="1">
    <citation type="submission" date="2021-01" db="EMBL/GenBank/DDBJ databases">
        <authorList>
            <person name="Corre E."/>
            <person name="Pelletier E."/>
            <person name="Niang G."/>
            <person name="Scheremetjew M."/>
            <person name="Finn R."/>
            <person name="Kale V."/>
            <person name="Holt S."/>
            <person name="Cochrane G."/>
            <person name="Meng A."/>
            <person name="Brown T."/>
            <person name="Cohen L."/>
        </authorList>
    </citation>
    <scope>NUCLEOTIDE SEQUENCE</scope>
    <source>
        <strain evidence="1">FSP1.4</strain>
    </source>
</reference>